<protein>
    <submittedName>
        <fullName evidence="2">MarR family transcriptional regulator</fullName>
    </submittedName>
</protein>
<dbReference type="PANTHER" id="PTHR33164">
    <property type="entry name" value="TRANSCRIPTIONAL REGULATOR, MARR FAMILY"/>
    <property type="match status" value="1"/>
</dbReference>
<feature type="domain" description="HTH marR-type" evidence="1">
    <location>
        <begin position="19"/>
        <end position="152"/>
    </location>
</feature>
<dbReference type="GO" id="GO:0003700">
    <property type="term" value="F:DNA-binding transcription factor activity"/>
    <property type="evidence" value="ECO:0007669"/>
    <property type="project" value="InterPro"/>
</dbReference>
<dbReference type="InterPro" id="IPR039422">
    <property type="entry name" value="MarR/SlyA-like"/>
</dbReference>
<dbReference type="SMART" id="SM00347">
    <property type="entry name" value="HTH_MARR"/>
    <property type="match status" value="1"/>
</dbReference>
<dbReference type="Gene3D" id="1.10.10.10">
    <property type="entry name" value="Winged helix-like DNA-binding domain superfamily/Winged helix DNA-binding domain"/>
    <property type="match status" value="1"/>
</dbReference>
<dbReference type="Proteomes" id="UP000269198">
    <property type="component" value="Unassembled WGS sequence"/>
</dbReference>
<dbReference type="SUPFAM" id="SSF46785">
    <property type="entry name" value="Winged helix' DNA-binding domain"/>
    <property type="match status" value="1"/>
</dbReference>
<dbReference type="EMBL" id="RJMB01000012">
    <property type="protein sequence ID" value="RNL84201.1"/>
    <property type="molecule type" value="Genomic_DNA"/>
</dbReference>
<dbReference type="InterPro" id="IPR000835">
    <property type="entry name" value="HTH_MarR-typ"/>
</dbReference>
<dbReference type="PANTHER" id="PTHR33164:SF99">
    <property type="entry name" value="MARR FAMILY REGULATORY PROTEIN"/>
    <property type="match status" value="1"/>
</dbReference>
<dbReference type="InterPro" id="IPR036388">
    <property type="entry name" value="WH-like_DNA-bd_sf"/>
</dbReference>
<evidence type="ECO:0000259" key="1">
    <source>
        <dbReference type="PROSITE" id="PS50995"/>
    </source>
</evidence>
<organism evidence="2 3">
    <name type="scientific">Halostreptopolyspora alba</name>
    <dbReference type="NCBI Taxonomy" id="2487137"/>
    <lineage>
        <taxon>Bacteria</taxon>
        <taxon>Bacillati</taxon>
        <taxon>Actinomycetota</taxon>
        <taxon>Actinomycetes</taxon>
        <taxon>Streptosporangiales</taxon>
        <taxon>Nocardiopsidaceae</taxon>
        <taxon>Halostreptopolyspora</taxon>
    </lineage>
</organism>
<dbReference type="OrthoDB" id="5195026at2"/>
<evidence type="ECO:0000313" key="2">
    <source>
        <dbReference type="EMBL" id="RNL84201.1"/>
    </source>
</evidence>
<dbReference type="RefSeq" id="WP_123201695.1">
    <property type="nucleotide sequence ID" value="NZ_RJMB01000012.1"/>
</dbReference>
<evidence type="ECO:0000313" key="3">
    <source>
        <dbReference type="Proteomes" id="UP000269198"/>
    </source>
</evidence>
<name>A0A3N0E8P3_9ACTN</name>
<sequence length="152" mass="17382">MGSHATSATEPRIDEPSPLEARWRSLRLFEARVRERLERALEPHGLTCSEYSALAALHYSNDDGHLRQQFLAEATPINQSSLSRMVERLERNGLTERYHCANDRRGVYTQITDTGRARVEEARQSYVKALERALAEEADDEVRARFVDLLKG</sequence>
<reference evidence="2 3" key="1">
    <citation type="submission" date="2018-11" db="EMBL/GenBank/DDBJ databases">
        <title>The genome draft of YIM 96095.</title>
        <authorList>
            <person name="Tang S.-K."/>
            <person name="Chunyu W.-X."/>
            <person name="Feng Y.-Z."/>
        </authorList>
    </citation>
    <scope>NUCLEOTIDE SEQUENCE [LARGE SCALE GENOMIC DNA]</scope>
    <source>
        <strain evidence="2 3">YIM 96095</strain>
    </source>
</reference>
<gene>
    <name evidence="2" type="ORF">EFW17_13320</name>
</gene>
<dbReference type="GO" id="GO:0006950">
    <property type="term" value="P:response to stress"/>
    <property type="evidence" value="ECO:0007669"/>
    <property type="project" value="TreeGrafter"/>
</dbReference>
<dbReference type="PRINTS" id="PR00598">
    <property type="entry name" value="HTHMARR"/>
</dbReference>
<dbReference type="AlphaFoldDB" id="A0A3N0E8P3"/>
<accession>A0A3N0E8P3</accession>
<dbReference type="PROSITE" id="PS50995">
    <property type="entry name" value="HTH_MARR_2"/>
    <property type="match status" value="1"/>
</dbReference>
<comment type="caution">
    <text evidence="2">The sequence shown here is derived from an EMBL/GenBank/DDBJ whole genome shotgun (WGS) entry which is preliminary data.</text>
</comment>
<keyword evidence="3" id="KW-1185">Reference proteome</keyword>
<proteinExistence type="predicted"/>
<dbReference type="Pfam" id="PF01047">
    <property type="entry name" value="MarR"/>
    <property type="match status" value="1"/>
</dbReference>
<dbReference type="InterPro" id="IPR036390">
    <property type="entry name" value="WH_DNA-bd_sf"/>
</dbReference>